<evidence type="ECO:0000256" key="5">
    <source>
        <dbReference type="ARBA" id="ARBA00022777"/>
    </source>
</evidence>
<dbReference type="EMBL" id="FAXC01000278">
    <property type="protein sequence ID" value="CUV09627.1"/>
    <property type="molecule type" value="Genomic_DNA"/>
</dbReference>
<dbReference type="NCBIfam" id="TIGR00154">
    <property type="entry name" value="ispE"/>
    <property type="match status" value="1"/>
</dbReference>
<dbReference type="InterPro" id="IPR006204">
    <property type="entry name" value="GHMP_kinase_N_dom"/>
</dbReference>
<gene>
    <name evidence="10" type="ORF">MGWOODY_Mmi1070</name>
</gene>
<sequence length="279" mass="30605">MTKVDLKSFAKVNIGLQIRGQRPDGFHIIHTLFQELDFHDTLILEQQNSGCDFFSNVDWLKNDESNLCVKAWKKMVDVFGIGGVSMNLEKRIPAGSGLGGGSSNAATVLKGLRQLYDLNIPDTELESIGIELGADVPFFIRGGLQVGDGIGEKLTQLKGCMPGIYLLVVPDLQIDTSWAYKNYKFFLDSPEEQVNFAGFLERDGIPFELFENDFEAIVVPTYPEIGEIKDTLRAQGARFASLSGSGSTVYGIFDDEADALSAESPLTTSYSTFITGPHL</sequence>
<evidence type="ECO:0000256" key="3">
    <source>
        <dbReference type="ARBA" id="ARBA00022679"/>
    </source>
</evidence>
<dbReference type="PANTHER" id="PTHR43527">
    <property type="entry name" value="4-DIPHOSPHOCYTIDYL-2-C-METHYL-D-ERYTHRITOL KINASE, CHLOROPLASTIC"/>
    <property type="match status" value="1"/>
</dbReference>
<comment type="similarity">
    <text evidence="1">Belongs to the GHMP kinase family. IspE subfamily.</text>
</comment>
<feature type="domain" description="GHMP kinase C-terminal" evidence="9">
    <location>
        <begin position="212"/>
        <end position="268"/>
    </location>
</feature>
<dbReference type="Gene3D" id="3.30.70.890">
    <property type="entry name" value="GHMP kinase, C-terminal domain"/>
    <property type="match status" value="1"/>
</dbReference>
<evidence type="ECO:0000256" key="6">
    <source>
        <dbReference type="ARBA" id="ARBA00022840"/>
    </source>
</evidence>
<evidence type="ECO:0000256" key="1">
    <source>
        <dbReference type="ARBA" id="ARBA00009684"/>
    </source>
</evidence>
<keyword evidence="5 10" id="KW-0418">Kinase</keyword>
<dbReference type="InterPro" id="IPR014721">
    <property type="entry name" value="Ribsml_uS5_D2-typ_fold_subgr"/>
</dbReference>
<keyword evidence="6" id="KW-0067">ATP-binding</keyword>
<dbReference type="GO" id="GO:0005524">
    <property type="term" value="F:ATP binding"/>
    <property type="evidence" value="ECO:0007669"/>
    <property type="project" value="UniProtKB-KW"/>
</dbReference>
<protein>
    <recommendedName>
        <fullName evidence="2">4-(cytidine 5'-diphospho)-2-C-methyl-D-erythritol kinase</fullName>
        <ecNumber evidence="2">2.7.1.148</ecNumber>
    </recommendedName>
    <alternativeName>
        <fullName evidence="7">4-(cytidine-5'-diphospho)-2-C-methyl-D-erythritol kinase</fullName>
    </alternativeName>
</protein>
<evidence type="ECO:0000259" key="9">
    <source>
        <dbReference type="Pfam" id="PF08544"/>
    </source>
</evidence>
<accession>A0A170QCW9</accession>
<dbReference type="Pfam" id="PF08544">
    <property type="entry name" value="GHMP_kinases_C"/>
    <property type="match status" value="1"/>
</dbReference>
<keyword evidence="3 10" id="KW-0808">Transferase</keyword>
<dbReference type="GO" id="GO:0016114">
    <property type="term" value="P:terpenoid biosynthetic process"/>
    <property type="evidence" value="ECO:0007669"/>
    <property type="project" value="InterPro"/>
</dbReference>
<dbReference type="SUPFAM" id="SSF55060">
    <property type="entry name" value="GHMP Kinase, C-terminal domain"/>
    <property type="match status" value="1"/>
</dbReference>
<dbReference type="AlphaFoldDB" id="A0A170QCW9"/>
<reference evidence="10" key="1">
    <citation type="submission" date="2015-10" db="EMBL/GenBank/DDBJ databases">
        <authorList>
            <person name="Gilbert D.G."/>
        </authorList>
    </citation>
    <scope>NUCLEOTIDE SEQUENCE</scope>
</reference>
<dbReference type="SUPFAM" id="SSF54211">
    <property type="entry name" value="Ribosomal protein S5 domain 2-like"/>
    <property type="match status" value="1"/>
</dbReference>
<dbReference type="PIRSF" id="PIRSF010376">
    <property type="entry name" value="IspE"/>
    <property type="match status" value="1"/>
</dbReference>
<dbReference type="HAMAP" id="MF_00061">
    <property type="entry name" value="IspE"/>
    <property type="match status" value="1"/>
</dbReference>
<proteinExistence type="inferred from homology"/>
<dbReference type="InterPro" id="IPR013750">
    <property type="entry name" value="GHMP_kinase_C_dom"/>
</dbReference>
<dbReference type="InterPro" id="IPR036554">
    <property type="entry name" value="GHMP_kinase_C_sf"/>
</dbReference>
<evidence type="ECO:0000256" key="2">
    <source>
        <dbReference type="ARBA" id="ARBA00012052"/>
    </source>
</evidence>
<evidence type="ECO:0000313" key="10">
    <source>
        <dbReference type="EMBL" id="CUV09627.1"/>
    </source>
</evidence>
<dbReference type="PANTHER" id="PTHR43527:SF2">
    <property type="entry name" value="4-DIPHOSPHOCYTIDYL-2-C-METHYL-D-ERYTHRITOL KINASE, CHLOROPLASTIC"/>
    <property type="match status" value="1"/>
</dbReference>
<name>A0A170QCW9_9ZZZZ</name>
<dbReference type="EC" id="2.7.1.148" evidence="2"/>
<evidence type="ECO:0000256" key="4">
    <source>
        <dbReference type="ARBA" id="ARBA00022741"/>
    </source>
</evidence>
<evidence type="ECO:0000256" key="7">
    <source>
        <dbReference type="ARBA" id="ARBA00032554"/>
    </source>
</evidence>
<dbReference type="InterPro" id="IPR020568">
    <property type="entry name" value="Ribosomal_Su5_D2-typ_SF"/>
</dbReference>
<dbReference type="GO" id="GO:0050515">
    <property type="term" value="F:4-(cytidine 5'-diphospho)-2-C-methyl-D-erythritol kinase activity"/>
    <property type="evidence" value="ECO:0007669"/>
    <property type="project" value="UniProtKB-EC"/>
</dbReference>
<evidence type="ECO:0000259" key="8">
    <source>
        <dbReference type="Pfam" id="PF00288"/>
    </source>
</evidence>
<dbReference type="Gene3D" id="3.30.230.10">
    <property type="match status" value="1"/>
</dbReference>
<dbReference type="InterPro" id="IPR004424">
    <property type="entry name" value="IspE"/>
</dbReference>
<organism evidence="10">
    <name type="scientific">hydrothermal vent metagenome</name>
    <dbReference type="NCBI Taxonomy" id="652676"/>
    <lineage>
        <taxon>unclassified sequences</taxon>
        <taxon>metagenomes</taxon>
        <taxon>ecological metagenomes</taxon>
    </lineage>
</organism>
<keyword evidence="4" id="KW-0547">Nucleotide-binding</keyword>
<dbReference type="Pfam" id="PF00288">
    <property type="entry name" value="GHMP_kinases_N"/>
    <property type="match status" value="1"/>
</dbReference>
<feature type="domain" description="GHMP kinase N-terminal" evidence="8">
    <location>
        <begin position="66"/>
        <end position="143"/>
    </location>
</feature>